<dbReference type="Proteomes" id="UP001179121">
    <property type="component" value="Chromosome"/>
</dbReference>
<evidence type="ECO:0000313" key="2">
    <source>
        <dbReference type="EMBL" id="CAI4034182.1"/>
    </source>
</evidence>
<keyword evidence="3" id="KW-1185">Reference proteome</keyword>
<dbReference type="EMBL" id="OX365700">
    <property type="protein sequence ID" value="CAI4034182.1"/>
    <property type="molecule type" value="Genomic_DNA"/>
</dbReference>
<gene>
    <name evidence="2" type="ORF">DNFV4_04626</name>
</gene>
<organism evidence="2 3">
    <name type="scientific">Nitrospira tepida</name>
    <dbReference type="NCBI Taxonomy" id="2973512"/>
    <lineage>
        <taxon>Bacteria</taxon>
        <taxon>Pseudomonadati</taxon>
        <taxon>Nitrospirota</taxon>
        <taxon>Nitrospiria</taxon>
        <taxon>Nitrospirales</taxon>
        <taxon>Nitrospiraceae</taxon>
        <taxon>Nitrospira</taxon>
    </lineage>
</organism>
<accession>A0AA86N3Y3</accession>
<feature type="region of interest" description="Disordered" evidence="1">
    <location>
        <begin position="15"/>
        <end position="43"/>
    </location>
</feature>
<name>A0AA86N3Y3_9BACT</name>
<sequence length="43" mass="4540">MGRVTIVDPGANAEAGCQAEGQKKPLSTDTTCTPHGRPLRNFN</sequence>
<evidence type="ECO:0000256" key="1">
    <source>
        <dbReference type="SAM" id="MobiDB-lite"/>
    </source>
</evidence>
<dbReference type="AlphaFoldDB" id="A0AA86N3Y3"/>
<evidence type="ECO:0000313" key="3">
    <source>
        <dbReference type="Proteomes" id="UP001179121"/>
    </source>
</evidence>
<dbReference type="KEGG" id="nti:DNFV4_04626"/>
<reference evidence="2" key="1">
    <citation type="submission" date="2022-10" db="EMBL/GenBank/DDBJ databases">
        <authorList>
            <person name="Koch H."/>
        </authorList>
    </citation>
    <scope>NUCLEOTIDE SEQUENCE</scope>
    <source>
        <strain evidence="2">DNF</strain>
    </source>
</reference>
<protein>
    <submittedName>
        <fullName evidence="2">Uncharacterized protein</fullName>
    </submittedName>
</protein>
<proteinExistence type="predicted"/>